<gene>
    <name evidence="4" type="ORF">C7389_10814</name>
</gene>
<evidence type="ECO:0000259" key="3">
    <source>
        <dbReference type="Pfam" id="PF20169"/>
    </source>
</evidence>
<evidence type="ECO:0000313" key="5">
    <source>
        <dbReference type="Proteomes" id="UP000295129"/>
    </source>
</evidence>
<evidence type="ECO:0000256" key="1">
    <source>
        <dbReference type="ARBA" id="ARBA00023002"/>
    </source>
</evidence>
<protein>
    <submittedName>
        <fullName evidence="4">Indolepyruvate ferredoxin oxidoreductase beta subunit</fullName>
    </submittedName>
</protein>
<keyword evidence="5" id="KW-1185">Reference proteome</keyword>
<dbReference type="Gene3D" id="3.40.920.10">
    <property type="entry name" value="Pyruvate-ferredoxin oxidoreductase, PFOR, domain III"/>
    <property type="match status" value="1"/>
</dbReference>
<dbReference type="InterPro" id="IPR002869">
    <property type="entry name" value="Pyrv_flavodox_OxRed_cen"/>
</dbReference>
<reference evidence="4 5" key="1">
    <citation type="submission" date="2019-03" db="EMBL/GenBank/DDBJ databases">
        <title>Genomic Encyclopedia of Type Strains, Phase IV (KMG-IV): sequencing the most valuable type-strain genomes for metagenomic binning, comparative biology and taxonomic classification.</title>
        <authorList>
            <person name="Goeker M."/>
        </authorList>
    </citation>
    <scope>NUCLEOTIDE SEQUENCE [LARGE SCALE GENOMIC DNA]</scope>
    <source>
        <strain evidence="4 5">DSM 12121</strain>
    </source>
</reference>
<dbReference type="PANTHER" id="PTHR43854">
    <property type="entry name" value="INDOLEPYRUVATE OXIDOREDUCTASE SUBUNIT IORB"/>
    <property type="match status" value="1"/>
</dbReference>
<feature type="domain" description="Pyruvate/ketoisovalerate oxidoreductase catalytic" evidence="2">
    <location>
        <begin position="14"/>
        <end position="205"/>
    </location>
</feature>
<dbReference type="InterPro" id="IPR019752">
    <property type="entry name" value="Pyrv/ketoisovalerate_OxRed_cat"/>
</dbReference>
<dbReference type="PANTHER" id="PTHR43854:SF1">
    <property type="entry name" value="INDOLEPYRUVATE OXIDOREDUCTASE SUBUNIT IORB"/>
    <property type="match status" value="1"/>
</dbReference>
<dbReference type="NCBIfam" id="NF006179">
    <property type="entry name" value="PRK08312.1"/>
    <property type="match status" value="1"/>
</dbReference>
<dbReference type="GO" id="GO:0016903">
    <property type="term" value="F:oxidoreductase activity, acting on the aldehyde or oxo group of donors"/>
    <property type="evidence" value="ECO:0007669"/>
    <property type="project" value="InterPro"/>
</dbReference>
<keyword evidence="4" id="KW-0670">Pyruvate</keyword>
<dbReference type="InterPro" id="IPR046667">
    <property type="entry name" value="DUF6537"/>
</dbReference>
<dbReference type="AlphaFoldDB" id="A0A4R6DZG9"/>
<dbReference type="Pfam" id="PF20169">
    <property type="entry name" value="DUF6537"/>
    <property type="match status" value="1"/>
</dbReference>
<organism evidence="4 5">
    <name type="scientific">Azoarcus indigens</name>
    <dbReference type="NCBI Taxonomy" id="29545"/>
    <lineage>
        <taxon>Bacteria</taxon>
        <taxon>Pseudomonadati</taxon>
        <taxon>Pseudomonadota</taxon>
        <taxon>Betaproteobacteria</taxon>
        <taxon>Rhodocyclales</taxon>
        <taxon>Zoogloeaceae</taxon>
        <taxon>Azoarcus</taxon>
    </lineage>
</organism>
<dbReference type="InterPro" id="IPR052198">
    <property type="entry name" value="IorB_Oxidoreductase"/>
</dbReference>
<dbReference type="SUPFAM" id="SSF53323">
    <property type="entry name" value="Pyruvate-ferredoxin oxidoreductase, PFOR, domain III"/>
    <property type="match status" value="1"/>
</dbReference>
<dbReference type="Proteomes" id="UP000295129">
    <property type="component" value="Unassembled WGS sequence"/>
</dbReference>
<keyword evidence="1" id="KW-0560">Oxidoreductase</keyword>
<accession>A0A4R6DZG9</accession>
<dbReference type="RefSeq" id="WP_246034709.1">
    <property type="nucleotide sequence ID" value="NZ_SNVV01000008.1"/>
</dbReference>
<sequence length="509" mass="54771">MMQKPVSILVAALGGEGGGVLSDWIIDVATALDFPVQSTSVPGVAQRTGATTYYLEVYPQPRAALGGQQPVLALTPGPGDVDLVAASELVEAGRVLQNGLADPARTTLVFSTHREYAVAEKMQMGDGRYDGERVFDAARELAREVIAFDMRDIAWRQGTIINTVLFGAMVGSGRLPFPREACEAAIRRSGKAVEASLRGFAAGYERAAARSQAAAEEREAAAAQALPLPAEVNAALAALPPPVRPLAAEGWAQLVDYQDAAYARRYLEQLTQVCAREREAGGAGAVGAEVARFLALWMGYEDVVRVAELKTRGERLQRLRREVGAKPGEVLRVTEYLKPGMEELCSLLPPRLAQWLERRAGSQRRGFALRLRSDTVAGFAALCLLRGFKRWRPRSARYATEQAAMRRWLAAITARLADEPAAALELARCGNLIKGYGDTAARGRRSLGLILDAAEQGADAATLRAAREAALADPAGLALSRSLSLPEPAARPVPVRLVRRRQEEDALTS</sequence>
<dbReference type="Pfam" id="PF01558">
    <property type="entry name" value="POR"/>
    <property type="match status" value="1"/>
</dbReference>
<dbReference type="EMBL" id="SNVV01000008">
    <property type="protein sequence ID" value="TDN50771.1"/>
    <property type="molecule type" value="Genomic_DNA"/>
</dbReference>
<evidence type="ECO:0000259" key="2">
    <source>
        <dbReference type="Pfam" id="PF01558"/>
    </source>
</evidence>
<comment type="caution">
    <text evidence="4">The sequence shown here is derived from an EMBL/GenBank/DDBJ whole genome shotgun (WGS) entry which is preliminary data.</text>
</comment>
<evidence type="ECO:0000313" key="4">
    <source>
        <dbReference type="EMBL" id="TDN50771.1"/>
    </source>
</evidence>
<feature type="domain" description="DUF6537" evidence="3">
    <location>
        <begin position="243"/>
        <end position="450"/>
    </location>
</feature>
<name>A0A4R6DZG9_9RHOO</name>
<proteinExistence type="predicted"/>